<accession>A0A914Y1G6</accession>
<dbReference type="PROSITE" id="PS00028">
    <property type="entry name" value="ZINC_FINGER_C2H2_1"/>
    <property type="match status" value="1"/>
</dbReference>
<feature type="domain" description="C2H2-type" evidence="1">
    <location>
        <begin position="10"/>
        <end position="30"/>
    </location>
</feature>
<protein>
    <submittedName>
        <fullName evidence="3">C2H2-type domain-containing protein</fullName>
    </submittedName>
</protein>
<reference evidence="3" key="1">
    <citation type="submission" date="2022-11" db="UniProtKB">
        <authorList>
            <consortium name="WormBaseParasite"/>
        </authorList>
    </citation>
    <scope>IDENTIFICATION</scope>
</reference>
<dbReference type="Proteomes" id="UP000887577">
    <property type="component" value="Unplaced"/>
</dbReference>
<dbReference type="AlphaFoldDB" id="A0A914Y1G6"/>
<proteinExistence type="predicted"/>
<name>A0A914Y1G6_9BILA</name>
<organism evidence="2 3">
    <name type="scientific">Panagrolaimus superbus</name>
    <dbReference type="NCBI Taxonomy" id="310955"/>
    <lineage>
        <taxon>Eukaryota</taxon>
        <taxon>Metazoa</taxon>
        <taxon>Ecdysozoa</taxon>
        <taxon>Nematoda</taxon>
        <taxon>Chromadorea</taxon>
        <taxon>Rhabditida</taxon>
        <taxon>Tylenchina</taxon>
        <taxon>Panagrolaimomorpha</taxon>
        <taxon>Panagrolaimoidea</taxon>
        <taxon>Panagrolaimidae</taxon>
        <taxon>Panagrolaimus</taxon>
    </lineage>
</organism>
<sequence length="436" mass="50197">MAANDSNPQCQDCIKSFVHHSVTNPHLYMHSLTTSLPYRRPCSTFHDIPSDTFMSISKQNVENNSPKKPIKRSFLSTLLQMPPQRKLPSLERKQKNVDNIEQISDEPNLLKKDKNQFAKAFEIKESVENDSKNLKNLQEVLLDIYLTDSEQPFEKLTLQKEIGTLKNLKSSETTINYSNNSSISLSKNEADIQELQRKITEIYFDVLIDSDAPKRISNIPAELSVNKYLEKMSCEEYSDTPVNDLLISKTDETKEFQTTDLKDKKNPAKRNVKLISQNYCNYTNTVDYGTMVSQATNFIPFTLKAIAELAFNKIKIDFCESERSLLKQIPLIVTNDKENDIKNRGSEFRVTFVTSDSSEIEEDSEMLSNVSPIFRAIIDASDKNDCKIDTNFNFETVSRALNYLHDSDEKYLQGYENEIYQFAEEYFIDFLKVSKV</sequence>
<evidence type="ECO:0000259" key="1">
    <source>
        <dbReference type="PROSITE" id="PS00028"/>
    </source>
</evidence>
<keyword evidence="2" id="KW-1185">Reference proteome</keyword>
<dbReference type="InterPro" id="IPR013087">
    <property type="entry name" value="Znf_C2H2_type"/>
</dbReference>
<evidence type="ECO:0000313" key="2">
    <source>
        <dbReference type="Proteomes" id="UP000887577"/>
    </source>
</evidence>
<dbReference type="WBParaSite" id="PSU_v2.g13299.t1">
    <property type="protein sequence ID" value="PSU_v2.g13299.t1"/>
    <property type="gene ID" value="PSU_v2.g13299"/>
</dbReference>
<evidence type="ECO:0000313" key="3">
    <source>
        <dbReference type="WBParaSite" id="PSU_v2.g13299.t1"/>
    </source>
</evidence>